<organism evidence="1 2">
    <name type="scientific">Cichorium intybus</name>
    <name type="common">Chicory</name>
    <dbReference type="NCBI Taxonomy" id="13427"/>
    <lineage>
        <taxon>Eukaryota</taxon>
        <taxon>Viridiplantae</taxon>
        <taxon>Streptophyta</taxon>
        <taxon>Embryophyta</taxon>
        <taxon>Tracheophyta</taxon>
        <taxon>Spermatophyta</taxon>
        <taxon>Magnoliopsida</taxon>
        <taxon>eudicotyledons</taxon>
        <taxon>Gunneridae</taxon>
        <taxon>Pentapetalae</taxon>
        <taxon>asterids</taxon>
        <taxon>campanulids</taxon>
        <taxon>Asterales</taxon>
        <taxon>Asteraceae</taxon>
        <taxon>Cichorioideae</taxon>
        <taxon>Cichorieae</taxon>
        <taxon>Cichoriinae</taxon>
        <taxon>Cichorium</taxon>
    </lineage>
</organism>
<keyword evidence="2" id="KW-1185">Reference proteome</keyword>
<evidence type="ECO:0000313" key="1">
    <source>
        <dbReference type="EMBL" id="KAI3752621.1"/>
    </source>
</evidence>
<comment type="caution">
    <text evidence="1">The sequence shown here is derived from an EMBL/GenBank/DDBJ whole genome shotgun (WGS) entry which is preliminary data.</text>
</comment>
<name>A0ACB9E2F6_CICIN</name>
<accession>A0ACB9E2F6</accession>
<gene>
    <name evidence="1" type="ORF">L2E82_24656</name>
</gene>
<reference evidence="1 2" key="2">
    <citation type="journal article" date="2022" name="Mol. Ecol. Resour.">
        <title>The genomes of chicory, endive, great burdock and yacon provide insights into Asteraceae paleo-polyploidization history and plant inulin production.</title>
        <authorList>
            <person name="Fan W."/>
            <person name="Wang S."/>
            <person name="Wang H."/>
            <person name="Wang A."/>
            <person name="Jiang F."/>
            <person name="Liu H."/>
            <person name="Zhao H."/>
            <person name="Xu D."/>
            <person name="Zhang Y."/>
        </authorList>
    </citation>
    <scope>NUCLEOTIDE SEQUENCE [LARGE SCALE GENOMIC DNA]</scope>
    <source>
        <strain evidence="2">cv. Punajuju</strain>
        <tissue evidence="1">Leaves</tissue>
    </source>
</reference>
<dbReference type="Proteomes" id="UP001055811">
    <property type="component" value="Linkage Group LG04"/>
</dbReference>
<protein>
    <submittedName>
        <fullName evidence="1">Uncharacterized protein</fullName>
    </submittedName>
</protein>
<reference evidence="2" key="1">
    <citation type="journal article" date="2022" name="Mol. Ecol. Resour.">
        <title>The genomes of chicory, endive, great burdock and yacon provide insights into Asteraceae palaeo-polyploidization history and plant inulin production.</title>
        <authorList>
            <person name="Fan W."/>
            <person name="Wang S."/>
            <person name="Wang H."/>
            <person name="Wang A."/>
            <person name="Jiang F."/>
            <person name="Liu H."/>
            <person name="Zhao H."/>
            <person name="Xu D."/>
            <person name="Zhang Y."/>
        </authorList>
    </citation>
    <scope>NUCLEOTIDE SEQUENCE [LARGE SCALE GENOMIC DNA]</scope>
    <source>
        <strain evidence="2">cv. Punajuju</strain>
    </source>
</reference>
<proteinExistence type="predicted"/>
<evidence type="ECO:0000313" key="2">
    <source>
        <dbReference type="Proteomes" id="UP001055811"/>
    </source>
</evidence>
<sequence length="296" mass="33685">MAPATRLNQTQREQVRELIAEKFNNAFNDLIPNVTTDIITQVRALLDERFAAVQGGALPAPPVRDSAYYYEKFSKCHPPQWNGDLNPVEAKHWIADIESALMTCGCPDQFKVVVAMSQLRKKANAWWKTVTTLLTEDELRAMTWAQFVERFEKQYVPKVEQQQMLQQFMTFEQTSECVSDLNAKFLEMMSFCPSFAGDEAWLMSSDQSVPHSNPDNVTSILSLCSKVTLDGTNYNDWICNIKMALRFEQKEYVLETEPVEVDPDTATPEELASYTKHSDDANKVACIMIATMNPEL</sequence>
<dbReference type="EMBL" id="CM042012">
    <property type="protein sequence ID" value="KAI3752621.1"/>
    <property type="molecule type" value="Genomic_DNA"/>
</dbReference>